<dbReference type="EMBL" id="BMCP01000002">
    <property type="protein sequence ID" value="GGE43681.1"/>
    <property type="molecule type" value="Genomic_DNA"/>
</dbReference>
<dbReference type="NCBIfam" id="TIGR02504">
    <property type="entry name" value="NrdJ_Z"/>
    <property type="match status" value="1"/>
</dbReference>
<evidence type="ECO:0000256" key="2">
    <source>
        <dbReference type="ARBA" id="ARBA00007405"/>
    </source>
</evidence>
<organism evidence="17 18">
    <name type="scientific">Agaricicola taiwanensis</name>
    <dbReference type="NCBI Taxonomy" id="591372"/>
    <lineage>
        <taxon>Bacteria</taxon>
        <taxon>Pseudomonadati</taxon>
        <taxon>Pseudomonadota</taxon>
        <taxon>Alphaproteobacteria</taxon>
        <taxon>Rhodobacterales</taxon>
        <taxon>Paracoccaceae</taxon>
        <taxon>Agaricicola</taxon>
    </lineage>
</organism>
<evidence type="ECO:0000256" key="5">
    <source>
        <dbReference type="ARBA" id="ARBA00022628"/>
    </source>
</evidence>
<evidence type="ECO:0000259" key="15">
    <source>
        <dbReference type="Pfam" id="PF08471"/>
    </source>
</evidence>
<dbReference type="Pfam" id="PF08471">
    <property type="entry name" value="Ribonuc_red_2_N"/>
    <property type="match status" value="1"/>
</dbReference>
<dbReference type="PANTHER" id="PTHR43371">
    <property type="entry name" value="VITAMIN B12-DEPENDENT RIBONUCLEOTIDE REDUCTASE"/>
    <property type="match status" value="1"/>
</dbReference>
<dbReference type="Pfam" id="PF12637">
    <property type="entry name" value="TSCPD"/>
    <property type="match status" value="1"/>
</dbReference>
<dbReference type="InterPro" id="IPR029072">
    <property type="entry name" value="YebC-like"/>
</dbReference>
<keyword evidence="10 13" id="KW-0170">Cobalt</keyword>
<name>A0A8J3DWF2_9RHOB</name>
<protein>
    <recommendedName>
        <fullName evidence="4 13">Vitamin B12-dependent ribonucleotide reductase</fullName>
        <ecNumber evidence="3 13">1.17.4.1</ecNumber>
    </recommendedName>
</protein>
<dbReference type="GO" id="GO:0000166">
    <property type="term" value="F:nucleotide binding"/>
    <property type="evidence" value="ECO:0007669"/>
    <property type="project" value="UniProtKB-KW"/>
</dbReference>
<evidence type="ECO:0000256" key="9">
    <source>
        <dbReference type="ARBA" id="ARBA00023157"/>
    </source>
</evidence>
<dbReference type="Gene3D" id="3.20.70.20">
    <property type="match status" value="3"/>
</dbReference>
<evidence type="ECO:0000256" key="1">
    <source>
        <dbReference type="ARBA" id="ARBA00001922"/>
    </source>
</evidence>
<evidence type="ECO:0000259" key="14">
    <source>
        <dbReference type="Pfam" id="PF02867"/>
    </source>
</evidence>
<dbReference type="InterPro" id="IPR024434">
    <property type="entry name" value="TSCPD_dom"/>
</dbReference>
<evidence type="ECO:0000256" key="6">
    <source>
        <dbReference type="ARBA" id="ARBA00022634"/>
    </source>
</evidence>
<keyword evidence="8 13" id="KW-0560">Oxidoreductase</keyword>
<evidence type="ECO:0000313" key="17">
    <source>
        <dbReference type="EMBL" id="GGE43681.1"/>
    </source>
</evidence>
<evidence type="ECO:0000256" key="13">
    <source>
        <dbReference type="RuleBase" id="RU364064"/>
    </source>
</evidence>
<evidence type="ECO:0000259" key="16">
    <source>
        <dbReference type="Pfam" id="PF12637"/>
    </source>
</evidence>
<dbReference type="NCBIfam" id="NF005736">
    <property type="entry name" value="PRK07562.1"/>
    <property type="match status" value="1"/>
</dbReference>
<comment type="catalytic activity">
    <reaction evidence="12 13">
        <text>a 2'-deoxyribonucleoside 5'-diphosphate + [thioredoxin]-disulfide + H2O = a ribonucleoside 5'-diphosphate + [thioredoxin]-dithiol</text>
        <dbReference type="Rhea" id="RHEA:23252"/>
        <dbReference type="Rhea" id="RHEA-COMP:10698"/>
        <dbReference type="Rhea" id="RHEA-COMP:10700"/>
        <dbReference type="ChEBI" id="CHEBI:15377"/>
        <dbReference type="ChEBI" id="CHEBI:29950"/>
        <dbReference type="ChEBI" id="CHEBI:50058"/>
        <dbReference type="ChEBI" id="CHEBI:57930"/>
        <dbReference type="ChEBI" id="CHEBI:73316"/>
        <dbReference type="EC" id="1.17.4.1"/>
    </reaction>
</comment>
<reference evidence="17" key="2">
    <citation type="submission" date="2020-09" db="EMBL/GenBank/DDBJ databases">
        <authorList>
            <person name="Sun Q."/>
            <person name="Sedlacek I."/>
        </authorList>
    </citation>
    <scope>NUCLEOTIDE SEQUENCE</scope>
    <source>
        <strain evidence="17">CCM 7684</strain>
    </source>
</reference>
<comment type="similarity">
    <text evidence="2 13">Belongs to the ribonucleoside diphosphate reductase class-2 family.</text>
</comment>
<proteinExistence type="inferred from homology"/>
<comment type="function">
    <text evidence="11 13">Catalyzes the reduction of ribonucleotides to deoxyribonucleotides. May function to provide a pool of deoxyribonucleotide precursors for DNA repair during oxygen limitation and/or for immediate growth after restoration of oxygen.</text>
</comment>
<dbReference type="GO" id="GO:0071897">
    <property type="term" value="P:DNA biosynthetic process"/>
    <property type="evidence" value="ECO:0007669"/>
    <property type="project" value="UniProtKB-KW"/>
</dbReference>
<evidence type="ECO:0000256" key="11">
    <source>
        <dbReference type="ARBA" id="ARBA00025437"/>
    </source>
</evidence>
<dbReference type="GO" id="GO:0004748">
    <property type="term" value="F:ribonucleoside-diphosphate reductase activity, thioredoxin disulfide as acceptor"/>
    <property type="evidence" value="ECO:0007669"/>
    <property type="project" value="UniProtKB-EC"/>
</dbReference>
<keyword evidence="9" id="KW-1015">Disulfide bond</keyword>
<keyword evidence="6 13" id="KW-0237">DNA synthesis</keyword>
<feature type="domain" description="Ribonucleotide reductase large subunit C-terminal" evidence="14">
    <location>
        <begin position="813"/>
        <end position="917"/>
    </location>
</feature>
<dbReference type="FunFam" id="3.20.70.20:FF:000016">
    <property type="entry name" value="Vitamin B12-dependent ribonucleotide reductase"/>
    <property type="match status" value="1"/>
</dbReference>
<dbReference type="PANTHER" id="PTHR43371:SF1">
    <property type="entry name" value="RIBONUCLEOSIDE-DIPHOSPHATE REDUCTASE"/>
    <property type="match status" value="1"/>
</dbReference>
<dbReference type="SUPFAM" id="SSF51998">
    <property type="entry name" value="PFL-like glycyl radical enzymes"/>
    <property type="match status" value="1"/>
</dbReference>
<evidence type="ECO:0000256" key="12">
    <source>
        <dbReference type="ARBA" id="ARBA00047754"/>
    </source>
</evidence>
<dbReference type="InterPro" id="IPR000788">
    <property type="entry name" value="RNR_lg_C"/>
</dbReference>
<sequence>MRIERRYTVEGQSPYASIEFRSATSEIRNPDGSTVFKLDDIQVPAGWSQVASDILAQKYFRKAGVPATLKRVEEETVPSWLWRSVPDDKALAKLPEDKRTGSERDARQVFSRLAGTWTYWGWKGNYFDSEADARAFYDELCYMLAAQKVAPNSPQWFNTGLFWAYGIDGPSQGHWYVDHKTGDAAPSPSSYERPQPHACFIQSIEDDLVNEGGIMDLWVREARLFKYGSGTGTNFSALRGDGEKLSGGGRSSGLMSFLKIGDRAAGAIKSGGTTRRAAKMVVVDVDHPDIEAYVNWKVKEEQKVAALVTGSKIVKKHLKAILKACVNCEGPGDDCFLPEKNPVLKREIKAARKGLVPDNLIKRVMQFARQGYTDIQFDTYDTDWDSEAYLTVSGQNSNNSVRVTDDFLKAVEEDGDWNLTYRSNGKVKKTLKAAELWEQISYAAWASADPGVQYHSTVNDWHTCPASGPINASNPCSEYMFLDDTACNLASINLLEYRNADGSFDVERYEHTVRLWTIVLEISVMMAQFPSRKIAELSYRYRTLGLGYANIGGLLMTSGIPYDSDQGRAYCGALTAIMTGVAYATSAEMAGELGAFPGYGPNREHMLRVISNHRRAAYGETKGYEGLNTLPVPLDHKSCASLGDFGGLLVERAKAAWDLASELGILHGFRNAQATVIAPTGTIGLVMDCDTTGIEPDFALVKFKKLAGGGYFKIINRAVPEALRTLGYRENEIAEIEAYAVGHGSLGQAPAINPTTLKSKGFTEDAIAKAEAAVKSAFDIKFAFNRWTFGDEFLTGKLGISPEALEDPAFDLLSALGFSKADIEAANTHVCGAMTVEGAPHLKAEHLPVFDCANPCGRTGKRFLSVASHIHMMAAAQPFISGAISKTINMPNEATVEDCKEAYMLSWRLALKANALYRDGSKLSQPLNSQLIADEDDDADEIAEAIAAQPAAAKAAVMAEKIVEKVIERVERIREREKLPSRRKGYTQKAIVGGHKVYLRTGEYDDGRLGEIFIDMHKEGAAFRSLMNNFAIAISLGLQYGVPLDEYVDAFTFTRFEPAGFVQGNDAIKNATSILDYVFRELAISYLQRHDLAHVAPEDIGATAMGQGVDEGKAPAASPVSHGLLRGQKAKGLTLMSGSAGVTAIGGSATGIRTEGATALKAQEAVKSEIEAAFARLPQHEEPAPEQDAKAKAAERRAQARLKGYEGESCSECGNFTMVRNGTCLKCDTCGSTSGCS</sequence>
<keyword evidence="18" id="KW-1185">Reference proteome</keyword>
<dbReference type="RefSeq" id="WP_188410281.1">
    <property type="nucleotide sequence ID" value="NZ_BMCP01000002.1"/>
</dbReference>
<evidence type="ECO:0000313" key="18">
    <source>
        <dbReference type="Proteomes" id="UP000602745"/>
    </source>
</evidence>
<accession>A0A8J3DWF2</accession>
<keyword evidence="7 13" id="KW-0547">Nucleotide-binding</keyword>
<dbReference type="CDD" id="cd02888">
    <property type="entry name" value="RNR_II_dimer"/>
    <property type="match status" value="1"/>
</dbReference>
<evidence type="ECO:0000256" key="7">
    <source>
        <dbReference type="ARBA" id="ARBA00022741"/>
    </source>
</evidence>
<comment type="caution">
    <text evidence="17">The sequence shown here is derived from an EMBL/GenBank/DDBJ whole genome shotgun (WGS) entry which is preliminary data.</text>
</comment>
<reference evidence="17" key="1">
    <citation type="journal article" date="2014" name="Int. J. Syst. Evol. Microbiol.">
        <title>Complete genome sequence of Corynebacterium casei LMG S-19264T (=DSM 44701T), isolated from a smear-ripened cheese.</title>
        <authorList>
            <consortium name="US DOE Joint Genome Institute (JGI-PGF)"/>
            <person name="Walter F."/>
            <person name="Albersmeier A."/>
            <person name="Kalinowski J."/>
            <person name="Ruckert C."/>
        </authorList>
    </citation>
    <scope>NUCLEOTIDE SEQUENCE</scope>
    <source>
        <strain evidence="17">CCM 7684</strain>
    </source>
</reference>
<evidence type="ECO:0000256" key="10">
    <source>
        <dbReference type="ARBA" id="ARBA00023285"/>
    </source>
</evidence>
<feature type="domain" description="Ribonucleotide reductase large subunit C-terminal" evidence="14">
    <location>
        <begin position="198"/>
        <end position="757"/>
    </location>
</feature>
<feature type="domain" description="Ribonucleotide reductase class II vitamin B12-dependent N-terminal" evidence="15">
    <location>
        <begin position="22"/>
        <end position="147"/>
    </location>
</feature>
<dbReference type="Proteomes" id="UP000602745">
    <property type="component" value="Unassembled WGS sequence"/>
</dbReference>
<dbReference type="InterPro" id="IPR050862">
    <property type="entry name" value="RdRp_reductase_class-2"/>
</dbReference>
<feature type="domain" description="TSCPD" evidence="16">
    <location>
        <begin position="979"/>
        <end position="1084"/>
    </location>
</feature>
<keyword evidence="5 13" id="KW-0846">Cobalamin</keyword>
<dbReference type="EC" id="1.17.4.1" evidence="3 13"/>
<comment type="cofactor">
    <cofactor evidence="1 13">
        <name>adenosylcob(III)alamin</name>
        <dbReference type="ChEBI" id="CHEBI:18408"/>
    </cofactor>
</comment>
<dbReference type="InterPro" id="IPR013344">
    <property type="entry name" value="RNR_NrdJ/NrdZ"/>
</dbReference>
<dbReference type="GO" id="GO:0050897">
    <property type="term" value="F:cobalt ion binding"/>
    <property type="evidence" value="ECO:0007669"/>
    <property type="project" value="InterPro"/>
</dbReference>
<dbReference type="InterPro" id="IPR013678">
    <property type="entry name" value="RNR_2_N"/>
</dbReference>
<gene>
    <name evidence="17" type="primary">nrdJ</name>
    <name evidence="17" type="ORF">GCM10007276_21020</name>
</gene>
<evidence type="ECO:0000256" key="4">
    <source>
        <dbReference type="ARBA" id="ARBA00014409"/>
    </source>
</evidence>
<dbReference type="SUPFAM" id="SSF75625">
    <property type="entry name" value="YebC-like"/>
    <property type="match status" value="1"/>
</dbReference>
<evidence type="ECO:0000256" key="3">
    <source>
        <dbReference type="ARBA" id="ARBA00012274"/>
    </source>
</evidence>
<dbReference type="AlphaFoldDB" id="A0A8J3DWF2"/>
<dbReference type="FunFam" id="3.20.70.20:FF:000017">
    <property type="entry name" value="Vitamin B12-dependent ribonucleotide reductase"/>
    <property type="match status" value="1"/>
</dbReference>
<dbReference type="Pfam" id="PF02867">
    <property type="entry name" value="Ribonuc_red_lgC"/>
    <property type="match status" value="2"/>
</dbReference>
<dbReference type="GO" id="GO:0031419">
    <property type="term" value="F:cobalamin binding"/>
    <property type="evidence" value="ECO:0007669"/>
    <property type="project" value="UniProtKB-KW"/>
</dbReference>
<evidence type="ECO:0000256" key="8">
    <source>
        <dbReference type="ARBA" id="ARBA00023002"/>
    </source>
</evidence>